<name>A0A4C1U2X1_EUMVA</name>
<feature type="transmembrane region" description="Helical" evidence="1">
    <location>
        <begin position="488"/>
        <end position="507"/>
    </location>
</feature>
<keyword evidence="1" id="KW-0472">Membrane</keyword>
<keyword evidence="4" id="KW-1185">Reference proteome</keyword>
<dbReference type="Pfam" id="PF00078">
    <property type="entry name" value="RVT_1"/>
    <property type="match status" value="1"/>
</dbReference>
<dbReference type="InterPro" id="IPR000477">
    <property type="entry name" value="RT_dom"/>
</dbReference>
<protein>
    <submittedName>
        <fullName evidence="3">Probable RNA-directed DNA polymerase from transposon BS</fullName>
    </submittedName>
</protein>
<dbReference type="EMBL" id="BGZK01000121">
    <property type="protein sequence ID" value="GBP20662.1"/>
    <property type="molecule type" value="Genomic_DNA"/>
</dbReference>
<dbReference type="OrthoDB" id="416454at2759"/>
<gene>
    <name evidence="3" type="primary">RTase</name>
    <name evidence="3" type="ORF">EVAR_16535_1</name>
</gene>
<evidence type="ECO:0000256" key="1">
    <source>
        <dbReference type="SAM" id="Phobius"/>
    </source>
</evidence>
<evidence type="ECO:0000313" key="4">
    <source>
        <dbReference type="Proteomes" id="UP000299102"/>
    </source>
</evidence>
<sequence>MFRAVPDSRLLDRARFEKTRTRRSYEIAVAVKGWWVSRGRAAAGIIMSYREDGPGVLRRAYCARRGTAAAGLTARALPHTFRIQYILGLSGVLDHDFLQGFRFGSKVLPIKPSVLAKAEALYNKGGPGQCYRWQRYGYVAANFHVQPRCVEWLTPHWTNECSLTKEQVENLSWVNCGQNHTANYRGCPKAPKTVYKKTHKTDKGQNKREIHSIVVTDNNALHEFMGRYGTGLEVQEIGTSNSGSVCFFRGGYPNGDPLYCFDSDHRQVRLRISSLAGGGTKPTIKVTEWKIVSTTLEEADTPALNNVPDITETTDEIDSAIGAFTNHIRTVVERSSWVVPVAIDRRKLPADAFELLRAKNVALCHAYVYSTRKIVPKHGLSNDKITKALKSEGYLPTPPLLRPDSFLAIDDQEKAECIVDSIQFQCSHTTPPHDNQHIQNIEEEVRHITSFEPHEDLPPVSLDKDQKLVKILKAKKAPGLDGIRNKEIILFSILFLSLLVAIFNACLKNCCFPPVWKEAEVIGILKPGKSRNLPASYRPISLLRGLSKLYEKILKARLSEHLFRKGLIIDELFGFRPNHSFLQQALYLVEYITESFKTKKKTVAVFFAAVKVFDRVWLAGLLYKLHFLQVPDRLIVIIHN</sequence>
<proteinExistence type="predicted"/>
<keyword evidence="1" id="KW-1133">Transmembrane helix</keyword>
<keyword evidence="1" id="KW-0812">Transmembrane</keyword>
<evidence type="ECO:0000313" key="3">
    <source>
        <dbReference type="EMBL" id="GBP20662.1"/>
    </source>
</evidence>
<reference evidence="3 4" key="1">
    <citation type="journal article" date="2019" name="Commun. Biol.">
        <title>The bagworm genome reveals a unique fibroin gene that provides high tensile strength.</title>
        <authorList>
            <person name="Kono N."/>
            <person name="Nakamura H."/>
            <person name="Ohtoshi R."/>
            <person name="Tomita M."/>
            <person name="Numata K."/>
            <person name="Arakawa K."/>
        </authorList>
    </citation>
    <scope>NUCLEOTIDE SEQUENCE [LARGE SCALE GENOMIC DNA]</scope>
</reference>
<keyword evidence="3" id="KW-0548">Nucleotidyltransferase</keyword>
<evidence type="ECO:0000259" key="2">
    <source>
        <dbReference type="Pfam" id="PF00078"/>
    </source>
</evidence>
<comment type="caution">
    <text evidence="3">The sequence shown here is derived from an EMBL/GenBank/DDBJ whole genome shotgun (WGS) entry which is preliminary data.</text>
</comment>
<feature type="domain" description="Reverse transcriptase" evidence="2">
    <location>
        <begin position="526"/>
        <end position="633"/>
    </location>
</feature>
<keyword evidence="3" id="KW-0695">RNA-directed DNA polymerase</keyword>
<dbReference type="Proteomes" id="UP000299102">
    <property type="component" value="Unassembled WGS sequence"/>
</dbReference>
<dbReference type="AlphaFoldDB" id="A0A4C1U2X1"/>
<organism evidence="3 4">
    <name type="scientific">Eumeta variegata</name>
    <name type="common">Bagworm moth</name>
    <name type="synonym">Eumeta japonica</name>
    <dbReference type="NCBI Taxonomy" id="151549"/>
    <lineage>
        <taxon>Eukaryota</taxon>
        <taxon>Metazoa</taxon>
        <taxon>Ecdysozoa</taxon>
        <taxon>Arthropoda</taxon>
        <taxon>Hexapoda</taxon>
        <taxon>Insecta</taxon>
        <taxon>Pterygota</taxon>
        <taxon>Neoptera</taxon>
        <taxon>Endopterygota</taxon>
        <taxon>Lepidoptera</taxon>
        <taxon>Glossata</taxon>
        <taxon>Ditrysia</taxon>
        <taxon>Tineoidea</taxon>
        <taxon>Psychidae</taxon>
        <taxon>Oiketicinae</taxon>
        <taxon>Eumeta</taxon>
    </lineage>
</organism>
<dbReference type="PANTHER" id="PTHR19446">
    <property type="entry name" value="REVERSE TRANSCRIPTASES"/>
    <property type="match status" value="1"/>
</dbReference>
<keyword evidence="3" id="KW-0808">Transferase</keyword>
<accession>A0A4C1U2X1</accession>
<dbReference type="GO" id="GO:0003964">
    <property type="term" value="F:RNA-directed DNA polymerase activity"/>
    <property type="evidence" value="ECO:0007669"/>
    <property type="project" value="UniProtKB-KW"/>
</dbReference>